<feature type="transmembrane region" description="Helical" evidence="7">
    <location>
        <begin position="205"/>
        <end position="223"/>
    </location>
</feature>
<comment type="caution">
    <text evidence="8">The sequence shown here is derived from an EMBL/GenBank/DDBJ whole genome shotgun (WGS) entry which is preliminary data.</text>
</comment>
<accession>A0A7W5K6B1</accession>
<comment type="subcellular location">
    <subcellularLocation>
        <location evidence="1">Cell membrane</location>
        <topology evidence="1">Multi-pass membrane protein</topology>
    </subcellularLocation>
</comment>
<name>A0A7W5K6B1_9GAMM</name>
<feature type="compositionally biased region" description="Basic residues" evidence="6">
    <location>
        <begin position="552"/>
        <end position="564"/>
    </location>
</feature>
<dbReference type="Pfam" id="PF03706">
    <property type="entry name" value="LPG_synthase_TM"/>
    <property type="match status" value="1"/>
</dbReference>
<dbReference type="PANTHER" id="PTHR40277:SF1">
    <property type="entry name" value="BLL5419 PROTEIN"/>
    <property type="match status" value="1"/>
</dbReference>
<evidence type="ECO:0000256" key="4">
    <source>
        <dbReference type="ARBA" id="ARBA00022989"/>
    </source>
</evidence>
<dbReference type="EMBL" id="JACHZF010000048">
    <property type="protein sequence ID" value="MBB3332696.1"/>
    <property type="molecule type" value="Genomic_DNA"/>
</dbReference>
<dbReference type="InterPro" id="IPR022791">
    <property type="entry name" value="L-PG_synthase/AglD"/>
</dbReference>
<feature type="transmembrane region" description="Helical" evidence="7">
    <location>
        <begin position="41"/>
        <end position="59"/>
    </location>
</feature>
<feature type="transmembrane region" description="Helical" evidence="7">
    <location>
        <begin position="154"/>
        <end position="177"/>
    </location>
</feature>
<keyword evidence="9" id="KW-1185">Reference proteome</keyword>
<feature type="transmembrane region" description="Helical" evidence="7">
    <location>
        <begin position="235"/>
        <end position="257"/>
    </location>
</feature>
<evidence type="ECO:0000256" key="3">
    <source>
        <dbReference type="ARBA" id="ARBA00022692"/>
    </source>
</evidence>
<feature type="region of interest" description="Disordered" evidence="6">
    <location>
        <begin position="542"/>
        <end position="624"/>
    </location>
</feature>
<evidence type="ECO:0000256" key="2">
    <source>
        <dbReference type="ARBA" id="ARBA00022475"/>
    </source>
</evidence>
<dbReference type="Proteomes" id="UP000553442">
    <property type="component" value="Unassembled WGS sequence"/>
</dbReference>
<dbReference type="AlphaFoldDB" id="A0A7W5K6B1"/>
<gene>
    <name evidence="8" type="ORF">BDK63_003597</name>
</gene>
<keyword evidence="5 7" id="KW-0472">Membrane</keyword>
<sequence>MAGARRLLRPLVGLALLVGLAVWLEPAAILAQVQRLSPGWALLALALTLPPLVLSAWRWRLTARLLGLSLGFRRALREYYLALFLNQVLPGGVAGDAARAWRHSRDSGRRGGAWRAVIIERASGQLAMVLLTLGVLAASPLWHELLAGAARGVAASGWLPAGVAAVLLLVPVSWQLARRPPAALMGLGGDLRRSLLAASVWPKQLAGSLLVVASYALVFVCAARAIGVELPFATLLALVPPVLLAMLIPLSLAGWGVREGAAALVWGLAGLPPAQGVAVSMAYGVVVLVASLPGGLVLLYRVARPASASGGSGDGRGEVEIEEGVVTAAEGPRHGTARLIQGGNGRHRQPRPAGADQQRRHQQVQPMERAGLEEARHRDAAALDQHPVEPPGGQGFEHGGGGEAVGDPRQRQALHMVPRRAFRVRPLAVQVQGRHLGVAQQSPVRRHPAPGVEDHPDRVGARHVAHRELGVILAGGAGADHHGIHQGAQPVQVHQALRPVDEVGVPALGGDAPVQALAELGDGQPAGAGGQRGQAVEQVAGLGRDGASGLPARRRERQAGHRRAVAAGMGGMDEGLPGLFQGQRQRRVSGAHGASSRGADRHHAQFAGATQSASIPPGESDASG</sequence>
<feature type="transmembrane region" description="Helical" evidence="7">
    <location>
        <begin position="122"/>
        <end position="142"/>
    </location>
</feature>
<evidence type="ECO:0000256" key="6">
    <source>
        <dbReference type="SAM" id="MobiDB-lite"/>
    </source>
</evidence>
<feature type="region of interest" description="Disordered" evidence="6">
    <location>
        <begin position="333"/>
        <end position="366"/>
    </location>
</feature>
<evidence type="ECO:0000313" key="8">
    <source>
        <dbReference type="EMBL" id="MBB3332696.1"/>
    </source>
</evidence>
<keyword evidence="3 7" id="KW-0812">Transmembrane</keyword>
<reference evidence="8 9" key="1">
    <citation type="submission" date="2020-08" db="EMBL/GenBank/DDBJ databases">
        <title>Genomic Encyclopedia of Archaeal and Bacterial Type Strains, Phase II (KMG-II): from individual species to whole genera.</title>
        <authorList>
            <person name="Goeker M."/>
        </authorList>
    </citation>
    <scope>NUCLEOTIDE SEQUENCE [LARGE SCALE GENOMIC DNA]</scope>
    <source>
        <strain evidence="8 9">5AG</strain>
    </source>
</reference>
<evidence type="ECO:0000256" key="5">
    <source>
        <dbReference type="ARBA" id="ARBA00023136"/>
    </source>
</evidence>
<proteinExistence type="predicted"/>
<feature type="transmembrane region" description="Helical" evidence="7">
    <location>
        <begin position="79"/>
        <end position="102"/>
    </location>
</feature>
<feature type="transmembrane region" description="Helical" evidence="7">
    <location>
        <begin position="277"/>
        <end position="300"/>
    </location>
</feature>
<evidence type="ECO:0000256" key="1">
    <source>
        <dbReference type="ARBA" id="ARBA00004651"/>
    </source>
</evidence>
<dbReference type="GO" id="GO:0005886">
    <property type="term" value="C:plasma membrane"/>
    <property type="evidence" value="ECO:0007669"/>
    <property type="project" value="UniProtKB-SubCell"/>
</dbReference>
<dbReference type="PANTHER" id="PTHR40277">
    <property type="entry name" value="BLL5419 PROTEIN"/>
    <property type="match status" value="1"/>
</dbReference>
<protein>
    <submittedName>
        <fullName evidence="8">Uncharacterized membrane protein YbhN (UPF0104 family)</fullName>
    </submittedName>
</protein>
<keyword evidence="4 7" id="KW-1133">Transmembrane helix</keyword>
<evidence type="ECO:0000256" key="7">
    <source>
        <dbReference type="SAM" id="Phobius"/>
    </source>
</evidence>
<organism evidence="8 9">
    <name type="scientific">Halomonas campaniensis</name>
    <dbReference type="NCBI Taxonomy" id="213554"/>
    <lineage>
        <taxon>Bacteria</taxon>
        <taxon>Pseudomonadati</taxon>
        <taxon>Pseudomonadota</taxon>
        <taxon>Gammaproteobacteria</taxon>
        <taxon>Oceanospirillales</taxon>
        <taxon>Halomonadaceae</taxon>
        <taxon>Halomonas</taxon>
    </lineage>
</organism>
<keyword evidence="2" id="KW-1003">Cell membrane</keyword>
<evidence type="ECO:0000313" key="9">
    <source>
        <dbReference type="Proteomes" id="UP000553442"/>
    </source>
</evidence>